<comment type="caution">
    <text evidence="2">The sequence shown here is derived from an EMBL/GenBank/DDBJ whole genome shotgun (WGS) entry which is preliminary data.</text>
</comment>
<evidence type="ECO:0000313" key="2">
    <source>
        <dbReference type="EMBL" id="TWD78958.1"/>
    </source>
</evidence>
<feature type="domain" description="Helix-turn-helix" evidence="1">
    <location>
        <begin position="7"/>
        <end position="55"/>
    </location>
</feature>
<dbReference type="NCBIfam" id="TIGR01764">
    <property type="entry name" value="excise"/>
    <property type="match status" value="1"/>
</dbReference>
<dbReference type="AlphaFoldDB" id="A0A561BJB1"/>
<reference evidence="2 3" key="1">
    <citation type="submission" date="2019-06" db="EMBL/GenBank/DDBJ databases">
        <title>Sequencing the genomes of 1000 actinobacteria strains.</title>
        <authorList>
            <person name="Klenk H.-P."/>
        </authorList>
    </citation>
    <scope>NUCLEOTIDE SEQUENCE [LARGE SCALE GENOMIC DNA]</scope>
    <source>
        <strain evidence="2 3">DSM 24683</strain>
    </source>
</reference>
<dbReference type="Proteomes" id="UP000318380">
    <property type="component" value="Unassembled WGS sequence"/>
</dbReference>
<evidence type="ECO:0000313" key="3">
    <source>
        <dbReference type="Proteomes" id="UP000318380"/>
    </source>
</evidence>
<dbReference type="GO" id="GO:0003677">
    <property type="term" value="F:DNA binding"/>
    <property type="evidence" value="ECO:0007669"/>
    <property type="project" value="InterPro"/>
</dbReference>
<dbReference type="EMBL" id="VIVK01000001">
    <property type="protein sequence ID" value="TWD78958.1"/>
    <property type="molecule type" value="Genomic_DNA"/>
</dbReference>
<evidence type="ECO:0000259" key="1">
    <source>
        <dbReference type="Pfam" id="PF12728"/>
    </source>
</evidence>
<dbReference type="InterPro" id="IPR041657">
    <property type="entry name" value="HTH_17"/>
</dbReference>
<dbReference type="InterPro" id="IPR010093">
    <property type="entry name" value="SinI_DNA-bd"/>
</dbReference>
<organism evidence="2 3">
    <name type="scientific">Kribbella amoyensis</name>
    <dbReference type="NCBI Taxonomy" id="996641"/>
    <lineage>
        <taxon>Bacteria</taxon>
        <taxon>Bacillati</taxon>
        <taxon>Actinomycetota</taxon>
        <taxon>Actinomycetes</taxon>
        <taxon>Propionibacteriales</taxon>
        <taxon>Kribbellaceae</taxon>
        <taxon>Kribbella</taxon>
    </lineage>
</organism>
<dbReference type="Pfam" id="PF12728">
    <property type="entry name" value="HTH_17"/>
    <property type="match status" value="1"/>
</dbReference>
<sequence length="61" mass="6819">MTDVQIFLTVEEAAKALRIGRTRLFDLIAKGEIKSVLIGRSRRVSVEALRQYAKKLESTAA</sequence>
<proteinExistence type="predicted"/>
<name>A0A561BJB1_9ACTN</name>
<gene>
    <name evidence="2" type="ORF">FB561_0005</name>
</gene>
<dbReference type="RefSeq" id="WP_145801142.1">
    <property type="nucleotide sequence ID" value="NZ_VIVK01000001.1"/>
</dbReference>
<dbReference type="OrthoDB" id="1093249at2"/>
<protein>
    <submittedName>
        <fullName evidence="2">Excisionase family DNA binding protein</fullName>
    </submittedName>
</protein>
<keyword evidence="3" id="KW-1185">Reference proteome</keyword>
<accession>A0A561BJB1</accession>